<dbReference type="EMBL" id="KE504249">
    <property type="protein sequence ID" value="EPS93987.1"/>
    <property type="molecule type" value="Genomic_DNA"/>
</dbReference>
<dbReference type="HOGENOM" id="CLU_2497920_0_0_1"/>
<dbReference type="Proteomes" id="UP000015241">
    <property type="component" value="Unassembled WGS sequence"/>
</dbReference>
<organism evidence="1 2">
    <name type="scientific">Fomitopsis schrenkii</name>
    <name type="common">Brown rot fungus</name>
    <dbReference type="NCBI Taxonomy" id="2126942"/>
    <lineage>
        <taxon>Eukaryota</taxon>
        <taxon>Fungi</taxon>
        <taxon>Dikarya</taxon>
        <taxon>Basidiomycota</taxon>
        <taxon>Agaricomycotina</taxon>
        <taxon>Agaricomycetes</taxon>
        <taxon>Polyporales</taxon>
        <taxon>Fomitopsis</taxon>
    </lineage>
</organism>
<reference evidence="1 2" key="1">
    <citation type="journal article" date="2012" name="Science">
        <title>The Paleozoic origin of enzymatic lignin decomposition reconstructed from 31 fungal genomes.</title>
        <authorList>
            <person name="Floudas D."/>
            <person name="Binder M."/>
            <person name="Riley R."/>
            <person name="Barry K."/>
            <person name="Blanchette R.A."/>
            <person name="Henrissat B."/>
            <person name="Martinez A.T."/>
            <person name="Otillar R."/>
            <person name="Spatafora J.W."/>
            <person name="Yadav J.S."/>
            <person name="Aerts A."/>
            <person name="Benoit I."/>
            <person name="Boyd A."/>
            <person name="Carlson A."/>
            <person name="Copeland A."/>
            <person name="Coutinho P.M."/>
            <person name="de Vries R.P."/>
            <person name="Ferreira P."/>
            <person name="Findley K."/>
            <person name="Foster B."/>
            <person name="Gaskell J."/>
            <person name="Glotzer D."/>
            <person name="Gorecki P."/>
            <person name="Heitman J."/>
            <person name="Hesse C."/>
            <person name="Hori C."/>
            <person name="Igarashi K."/>
            <person name="Jurgens J.A."/>
            <person name="Kallen N."/>
            <person name="Kersten P."/>
            <person name="Kohler A."/>
            <person name="Kuees U."/>
            <person name="Kumar T.K.A."/>
            <person name="Kuo A."/>
            <person name="LaButti K."/>
            <person name="Larrondo L.F."/>
            <person name="Lindquist E."/>
            <person name="Ling A."/>
            <person name="Lombard V."/>
            <person name="Lucas S."/>
            <person name="Lundell T."/>
            <person name="Martin R."/>
            <person name="McLaughlin D.J."/>
            <person name="Morgenstern I."/>
            <person name="Morin E."/>
            <person name="Murat C."/>
            <person name="Nagy L.G."/>
            <person name="Nolan M."/>
            <person name="Ohm R.A."/>
            <person name="Patyshakuliyeva A."/>
            <person name="Rokas A."/>
            <person name="Ruiz-Duenas F.J."/>
            <person name="Sabat G."/>
            <person name="Salamov A."/>
            <person name="Samejima M."/>
            <person name="Schmutz J."/>
            <person name="Slot J.C."/>
            <person name="St John F."/>
            <person name="Stenlid J."/>
            <person name="Sun H."/>
            <person name="Sun S."/>
            <person name="Syed K."/>
            <person name="Tsang A."/>
            <person name="Wiebenga A."/>
            <person name="Young D."/>
            <person name="Pisabarro A."/>
            <person name="Eastwood D.C."/>
            <person name="Martin F."/>
            <person name="Cullen D."/>
            <person name="Grigoriev I.V."/>
            <person name="Hibbett D.S."/>
        </authorList>
    </citation>
    <scope>NUCLEOTIDE SEQUENCE</scope>
    <source>
        <strain evidence="2">FP-58527</strain>
    </source>
</reference>
<keyword evidence="2" id="KW-1185">Reference proteome</keyword>
<sequence length="86" mass="9918">MSRTSTNRNQWENPTDNSLNLHNILTQFPLLSLNIPVLDMRMLEGIRTGIRTMFMCAKVFMILQALKEAKPLGIGPYLAFRRKEIP</sequence>
<evidence type="ECO:0000313" key="2">
    <source>
        <dbReference type="Proteomes" id="UP000015241"/>
    </source>
</evidence>
<gene>
    <name evidence="1" type="ORF">FOMPIDRAFT_94391</name>
</gene>
<dbReference type="AlphaFoldDB" id="S8DMU6"/>
<protein>
    <submittedName>
        <fullName evidence="1">Uncharacterized protein</fullName>
    </submittedName>
</protein>
<name>S8DMU6_FOMSC</name>
<accession>S8DMU6</accession>
<evidence type="ECO:0000313" key="1">
    <source>
        <dbReference type="EMBL" id="EPS93987.1"/>
    </source>
</evidence>
<dbReference type="InParanoid" id="S8DMU6"/>
<proteinExistence type="predicted"/>